<protein>
    <submittedName>
        <fullName evidence="2">AbiEi antitoxin N-terminal domain-containing protein</fullName>
    </submittedName>
</protein>
<dbReference type="Pfam" id="PF13338">
    <property type="entry name" value="AbiEi_4"/>
    <property type="match status" value="1"/>
</dbReference>
<feature type="domain" description="AbiEi antitoxin N-terminal" evidence="1">
    <location>
        <begin position="13"/>
        <end position="49"/>
    </location>
</feature>
<reference evidence="2 3" key="1">
    <citation type="submission" date="2022-10" db="EMBL/GenBank/DDBJ databases">
        <title>Luteolibacter flavescens strain MCCC 1K03193, whole genome shotgun sequencing project.</title>
        <authorList>
            <person name="Zhao G."/>
            <person name="Shen L."/>
        </authorList>
    </citation>
    <scope>NUCLEOTIDE SEQUENCE [LARGE SCALE GENOMIC DNA]</scope>
    <source>
        <strain evidence="2 3">MCCC 1K03193</strain>
    </source>
</reference>
<evidence type="ECO:0000259" key="1">
    <source>
        <dbReference type="Pfam" id="PF13338"/>
    </source>
</evidence>
<dbReference type="Proteomes" id="UP001207930">
    <property type="component" value="Unassembled WGS sequence"/>
</dbReference>
<evidence type="ECO:0000313" key="3">
    <source>
        <dbReference type="Proteomes" id="UP001207930"/>
    </source>
</evidence>
<dbReference type="RefSeq" id="WP_264502655.1">
    <property type="nucleotide sequence ID" value="NZ_JAPDDS010000011.1"/>
</dbReference>
<gene>
    <name evidence="2" type="ORF">OKA04_18320</name>
</gene>
<dbReference type="InterPro" id="IPR025159">
    <property type="entry name" value="AbiEi_N"/>
</dbReference>
<accession>A0ABT3FSZ6</accession>
<comment type="caution">
    <text evidence="2">The sequence shown here is derived from an EMBL/GenBank/DDBJ whole genome shotgun (WGS) entry which is preliminary data.</text>
</comment>
<organism evidence="2 3">
    <name type="scientific">Luteolibacter flavescens</name>
    <dbReference type="NCBI Taxonomy" id="1859460"/>
    <lineage>
        <taxon>Bacteria</taxon>
        <taxon>Pseudomonadati</taxon>
        <taxon>Verrucomicrobiota</taxon>
        <taxon>Verrucomicrobiia</taxon>
        <taxon>Verrucomicrobiales</taxon>
        <taxon>Verrucomicrobiaceae</taxon>
        <taxon>Luteolibacter</taxon>
    </lineage>
</organism>
<proteinExistence type="predicted"/>
<name>A0ABT3FSZ6_9BACT</name>
<keyword evidence="3" id="KW-1185">Reference proteome</keyword>
<dbReference type="EMBL" id="JAPDDS010000011">
    <property type="protein sequence ID" value="MCW1886700.1"/>
    <property type="molecule type" value="Genomic_DNA"/>
</dbReference>
<evidence type="ECO:0000313" key="2">
    <source>
        <dbReference type="EMBL" id="MCW1886700.1"/>
    </source>
</evidence>
<sequence>MDPLARAFGGATVLRSRDLESRGISRESLRRAAREGGVVHIGRGLYALPDVPATENHTLVMVVTRIPSARISHLSALAFHGLTTQNPREVWITLPRTVRVPEEAALPLRVVRCQVDALDEGLQWHGIEGAKVPVYSVARTVVDLFRQRNKIGIDVAIEALREAWRGRRFQLKELNRLAERFRMTRVMKPYLESLLS</sequence>